<dbReference type="AlphaFoldDB" id="A0A8J2KH45"/>
<feature type="non-terminal residue" evidence="1">
    <location>
        <position position="1"/>
    </location>
</feature>
<evidence type="ECO:0000313" key="1">
    <source>
        <dbReference type="EMBL" id="CAG7734986.1"/>
    </source>
</evidence>
<evidence type="ECO:0000313" key="2">
    <source>
        <dbReference type="Proteomes" id="UP000708208"/>
    </source>
</evidence>
<comment type="caution">
    <text evidence="1">The sequence shown here is derived from an EMBL/GenBank/DDBJ whole genome shotgun (WGS) entry which is preliminary data.</text>
</comment>
<proteinExistence type="predicted"/>
<reference evidence="1" key="1">
    <citation type="submission" date="2021-06" db="EMBL/GenBank/DDBJ databases">
        <authorList>
            <person name="Hodson N. C."/>
            <person name="Mongue J. A."/>
            <person name="Jaron S. K."/>
        </authorList>
    </citation>
    <scope>NUCLEOTIDE SEQUENCE</scope>
</reference>
<name>A0A8J2KH45_9HEXA</name>
<organism evidence="1 2">
    <name type="scientific">Allacma fusca</name>
    <dbReference type="NCBI Taxonomy" id="39272"/>
    <lineage>
        <taxon>Eukaryota</taxon>
        <taxon>Metazoa</taxon>
        <taxon>Ecdysozoa</taxon>
        <taxon>Arthropoda</taxon>
        <taxon>Hexapoda</taxon>
        <taxon>Collembola</taxon>
        <taxon>Symphypleona</taxon>
        <taxon>Sminthuridae</taxon>
        <taxon>Allacma</taxon>
    </lineage>
</organism>
<dbReference type="Proteomes" id="UP000708208">
    <property type="component" value="Unassembled WGS sequence"/>
</dbReference>
<gene>
    <name evidence="1" type="ORF">AFUS01_LOCUS23343</name>
</gene>
<sequence length="81" mass="9752">FWFLWSVDKVSVRKRGRGEEELREDVKRLERRIEGIFWHEFKFGVVATLNAWADERNGCEGKDEIEQKKLRVWGWDDVVGK</sequence>
<keyword evidence="2" id="KW-1185">Reference proteome</keyword>
<accession>A0A8J2KH45</accession>
<protein>
    <submittedName>
        <fullName evidence="1">Uncharacterized protein</fullName>
    </submittedName>
</protein>
<dbReference type="EMBL" id="CAJVCH010280145">
    <property type="protein sequence ID" value="CAG7734986.1"/>
    <property type="molecule type" value="Genomic_DNA"/>
</dbReference>